<name>A0A9N8RRI8_GIBZA</name>
<dbReference type="EMBL" id="CAJPIJ010000195">
    <property type="protein sequence ID" value="CAG2009941.1"/>
    <property type="molecule type" value="Genomic_DNA"/>
</dbReference>
<gene>
    <name evidence="2" type="ORF">MDCFG202_LOCUS591888</name>
</gene>
<feature type="domain" description="F-box" evidence="1">
    <location>
        <begin position="1"/>
        <end position="50"/>
    </location>
</feature>
<dbReference type="Proteomes" id="UP000746612">
    <property type="component" value="Unassembled WGS sequence"/>
</dbReference>
<proteinExistence type="predicted"/>
<reference evidence="2" key="1">
    <citation type="submission" date="2021-03" db="EMBL/GenBank/DDBJ databases">
        <authorList>
            <person name="Alouane T."/>
            <person name="Langin T."/>
            <person name="Bonhomme L."/>
        </authorList>
    </citation>
    <scope>NUCLEOTIDE SEQUENCE</scope>
    <source>
        <strain evidence="2">MDC_Fg202</strain>
    </source>
</reference>
<organism evidence="2 3">
    <name type="scientific">Gibberella zeae</name>
    <name type="common">Wheat head blight fungus</name>
    <name type="synonym">Fusarium graminearum</name>
    <dbReference type="NCBI Taxonomy" id="5518"/>
    <lineage>
        <taxon>Eukaryota</taxon>
        <taxon>Fungi</taxon>
        <taxon>Dikarya</taxon>
        <taxon>Ascomycota</taxon>
        <taxon>Pezizomycotina</taxon>
        <taxon>Sordariomycetes</taxon>
        <taxon>Hypocreomycetidae</taxon>
        <taxon>Hypocreales</taxon>
        <taxon>Nectriaceae</taxon>
        <taxon>Fusarium</taxon>
    </lineage>
</organism>
<dbReference type="InterPro" id="IPR001810">
    <property type="entry name" value="F-box_dom"/>
</dbReference>
<sequence>MASLIRLPQEISAIILNQVHPRDWLSLKQTCKKLNAETAQLITDFFFRKRAVILERRSLQCLESIAKSQSLSESIEEVEFCTSHLLPVHELEEIDPPYCEYEGMMKGLKGKAISSSHVENGIDFEEWYRTWEINNAEVDLSNEDNEDSGGAQPLQQHIYSIGDDDSHAADRLKKLNEREYERHLSDQADMIRTGYDVQCVTQALTHLTRCTKINISTSIQAWGLRRLRREIGVMPQRGLTFESKASIQQVHHLIQVVLEAIAASGISVEVFNLEPNMMLMNANRINPFMLIGSSSAVLSRSPPAHLHELQITLDPDSPSNDMISGGKWGKDDLTHFFHLLPELSNLELGFEPRDEDSRFSNLIAQEVYIPRLKRVALSAINTTREGIAIFLLRHHRTVRTVILDSIQLRGEVSDWRWLIEIIWTSLELDKLYITSSWAEREYEDDFIIVEYKAKDINDIEIKDNNSLQVALENLEN</sequence>
<evidence type="ECO:0000313" key="3">
    <source>
        <dbReference type="Proteomes" id="UP000746612"/>
    </source>
</evidence>
<evidence type="ECO:0000313" key="2">
    <source>
        <dbReference type="EMBL" id="CAG2009941.1"/>
    </source>
</evidence>
<dbReference type="AlphaFoldDB" id="A0A9N8RRI8"/>
<comment type="caution">
    <text evidence="2">The sequence shown here is derived from an EMBL/GenBank/DDBJ whole genome shotgun (WGS) entry which is preliminary data.</text>
</comment>
<protein>
    <recommendedName>
        <fullName evidence="1">F-box domain-containing protein</fullName>
    </recommendedName>
</protein>
<evidence type="ECO:0000259" key="1">
    <source>
        <dbReference type="PROSITE" id="PS50181"/>
    </source>
</evidence>
<dbReference type="Pfam" id="PF00646">
    <property type="entry name" value="F-box"/>
    <property type="match status" value="1"/>
</dbReference>
<accession>A0A9N8RRI8</accession>
<dbReference type="PROSITE" id="PS50181">
    <property type="entry name" value="FBOX"/>
    <property type="match status" value="1"/>
</dbReference>